<proteinExistence type="predicted"/>
<dbReference type="EMBL" id="LAZR01008231">
    <property type="protein sequence ID" value="KKM80117.1"/>
    <property type="molecule type" value="Genomic_DNA"/>
</dbReference>
<organism evidence="1">
    <name type="scientific">marine sediment metagenome</name>
    <dbReference type="NCBI Taxonomy" id="412755"/>
    <lineage>
        <taxon>unclassified sequences</taxon>
        <taxon>metagenomes</taxon>
        <taxon>ecological metagenomes</taxon>
    </lineage>
</organism>
<evidence type="ECO:0000313" key="1">
    <source>
        <dbReference type="EMBL" id="KKM80117.1"/>
    </source>
</evidence>
<sequence>MASRLLNIVRFAGLVVGVPVVQAHNLNNDGRLLVPDFVVPTLGGFTVAVDNTDVTVTRTVDAPAGAVDVFVENWYTVLRIFGTTPPPGTTPDGSLAPQPLIIQPGTTAGVGVAGREALPEKWAQNNVAAGQVNVDLVQRVSTLFATTKMIRAGSVIGLSTRLTEAITAGILTVTVEINGAATTLLLAHNVGVNPLGGEVVVAAGADPFVAGDFVGIVITTTAAFLPITTDLECWIDIDTD</sequence>
<gene>
    <name evidence="1" type="ORF">LCGC14_1343150</name>
</gene>
<comment type="caution">
    <text evidence="1">The sequence shown here is derived from an EMBL/GenBank/DDBJ whole genome shotgun (WGS) entry which is preliminary data.</text>
</comment>
<accession>A0A0F9NFG6</accession>
<name>A0A0F9NFG6_9ZZZZ</name>
<protein>
    <submittedName>
        <fullName evidence="1">Uncharacterized protein</fullName>
    </submittedName>
</protein>
<reference evidence="1" key="1">
    <citation type="journal article" date="2015" name="Nature">
        <title>Complex archaea that bridge the gap between prokaryotes and eukaryotes.</title>
        <authorList>
            <person name="Spang A."/>
            <person name="Saw J.H."/>
            <person name="Jorgensen S.L."/>
            <person name="Zaremba-Niedzwiedzka K."/>
            <person name="Martijn J."/>
            <person name="Lind A.E."/>
            <person name="van Eijk R."/>
            <person name="Schleper C."/>
            <person name="Guy L."/>
            <person name="Ettema T.J."/>
        </authorList>
    </citation>
    <scope>NUCLEOTIDE SEQUENCE</scope>
</reference>
<dbReference type="AlphaFoldDB" id="A0A0F9NFG6"/>